<evidence type="ECO:0000313" key="9">
    <source>
        <dbReference type="EMBL" id="KID69361.1"/>
    </source>
</evidence>
<dbReference type="GO" id="GO:0006089">
    <property type="term" value="P:lactate metabolic process"/>
    <property type="evidence" value="ECO:0007669"/>
    <property type="project" value="TreeGrafter"/>
</dbReference>
<sequence>MSTVGGKPFSRIAIIGVGEVGGAAAFALIISSIAREMLLVDINTTLRDGQVRDLSDVAYSSNSVTRVRAATHHEAGQCDIVVITAGSKSVLGQPNLERVYRNVSIIRNVVDAMKPIRQDAIVVVVSNPVDLATTLVLELSKLPQEQVLGAGTFLDSVRIRGMIADEIGVAANSLDVYVLGVHGDPQVVAWSTATIGGVPLDKSLQHGNQVDHERVAQECKDRSRSIIRAKGANPFGISSIVCSICASILLDKRNVRPVSCFRPGYGCCFSWPVVLGRKGIIRAIDVPLNNKERADIDETAKTLKATVTHVLADG</sequence>
<reference evidence="9 10" key="1">
    <citation type="journal article" date="2014" name="Proc. Natl. Acad. Sci. U.S.A.">
        <title>Trajectory and genomic determinants of fungal-pathogen speciation and host adaptation.</title>
        <authorList>
            <person name="Hu X."/>
            <person name="Xiao G."/>
            <person name="Zheng P."/>
            <person name="Shang Y."/>
            <person name="Su Y."/>
            <person name="Zhang X."/>
            <person name="Liu X."/>
            <person name="Zhan S."/>
            <person name="St Leger R.J."/>
            <person name="Wang C."/>
        </authorList>
    </citation>
    <scope>NUCLEOTIDE SEQUENCE [LARGE SCALE GENOMIC DNA]</scope>
    <source>
        <strain evidence="9 10">ARSEF 549</strain>
    </source>
</reference>
<feature type="binding site" evidence="4">
    <location>
        <begin position="16"/>
        <end position="21"/>
    </location>
    <ligand>
        <name>NAD(+)</name>
        <dbReference type="ChEBI" id="CHEBI:57540"/>
    </ligand>
</feature>
<dbReference type="EMBL" id="AZNF01000002">
    <property type="protein sequence ID" value="KID69361.1"/>
    <property type="molecule type" value="Genomic_DNA"/>
</dbReference>
<keyword evidence="6" id="KW-0812">Transmembrane</keyword>
<dbReference type="HOGENOM" id="CLU_045401_1_2_1"/>
<keyword evidence="6" id="KW-1133">Transmembrane helix</keyword>
<dbReference type="VEuPathDB" id="FungiDB:MAN_01875"/>
<evidence type="ECO:0000256" key="2">
    <source>
        <dbReference type="ARBA" id="ARBA00023027"/>
    </source>
</evidence>
<dbReference type="Pfam" id="PF02866">
    <property type="entry name" value="Ldh_1_C"/>
    <property type="match status" value="1"/>
</dbReference>
<dbReference type="SUPFAM" id="SSF56327">
    <property type="entry name" value="LDH C-terminal domain-like"/>
    <property type="match status" value="1"/>
</dbReference>
<feature type="binding site" evidence="4">
    <location>
        <begin position="125"/>
        <end position="127"/>
    </location>
    <ligand>
        <name>NAD(+)</name>
        <dbReference type="ChEBI" id="CHEBI:57540"/>
    </ligand>
</feature>
<evidence type="ECO:0000256" key="6">
    <source>
        <dbReference type="SAM" id="Phobius"/>
    </source>
</evidence>
<dbReference type="CDD" id="cd00300">
    <property type="entry name" value="LDH_like"/>
    <property type="match status" value="1"/>
</dbReference>
<feature type="active site" description="Proton acceptor" evidence="3">
    <location>
        <position position="182"/>
    </location>
</feature>
<dbReference type="Gene3D" id="3.40.50.720">
    <property type="entry name" value="NAD(P)-binding Rossmann-like Domain"/>
    <property type="match status" value="1"/>
</dbReference>
<feature type="binding site" evidence="4">
    <location>
        <position position="102"/>
    </location>
    <ligand>
        <name>NAD(+)</name>
        <dbReference type="ChEBI" id="CHEBI:57540"/>
    </ligand>
</feature>
<evidence type="ECO:0000313" key="10">
    <source>
        <dbReference type="Proteomes" id="UP000031186"/>
    </source>
</evidence>
<name>A0A0B4FUI8_METAF</name>
<feature type="domain" description="Lactate/malate dehydrogenase N-terminal" evidence="7">
    <location>
        <begin position="11"/>
        <end position="149"/>
    </location>
</feature>
<comment type="caution">
    <text evidence="9">The sequence shown here is derived from an EMBL/GenBank/DDBJ whole genome shotgun (WGS) entry which is preliminary data.</text>
</comment>
<gene>
    <name evidence="9" type="ORF">MAN_01875</name>
</gene>
<dbReference type="Gene3D" id="3.90.110.10">
    <property type="entry name" value="Lactate dehydrogenase/glycoside hydrolase, family 4, C-terminal"/>
    <property type="match status" value="1"/>
</dbReference>
<comment type="similarity">
    <text evidence="5">Belongs to the LDH/MDH superfamily.</text>
</comment>
<dbReference type="PIRSF" id="PIRSF000102">
    <property type="entry name" value="Lac_mal_DH"/>
    <property type="match status" value="1"/>
</dbReference>
<dbReference type="PANTHER" id="PTHR43128:SF16">
    <property type="entry name" value="L-LACTATE DEHYDROGENASE"/>
    <property type="match status" value="1"/>
</dbReference>
<feature type="binding site" evidence="4">
    <location>
        <position position="41"/>
    </location>
    <ligand>
        <name>NAD(+)</name>
        <dbReference type="ChEBI" id="CHEBI:57540"/>
    </ligand>
</feature>
<protein>
    <submittedName>
        <fullName evidence="9">Lactate dehydrogenase</fullName>
    </submittedName>
</protein>
<dbReference type="Pfam" id="PF00056">
    <property type="entry name" value="Ldh_1_N"/>
    <property type="match status" value="1"/>
</dbReference>
<evidence type="ECO:0000256" key="3">
    <source>
        <dbReference type="PIRSR" id="PIRSR000102-1"/>
    </source>
</evidence>
<accession>A0A0B4FUI8</accession>
<dbReference type="AlphaFoldDB" id="A0A0B4FUI8"/>
<evidence type="ECO:0000259" key="7">
    <source>
        <dbReference type="Pfam" id="PF00056"/>
    </source>
</evidence>
<feature type="transmembrane region" description="Helical" evidence="6">
    <location>
        <begin position="12"/>
        <end position="34"/>
    </location>
</feature>
<keyword evidence="10" id="KW-1185">Reference proteome</keyword>
<dbReference type="PRINTS" id="PR00086">
    <property type="entry name" value="LLDHDRGNASE"/>
</dbReference>
<dbReference type="GO" id="GO:0004459">
    <property type="term" value="F:L-lactate dehydrogenase (NAD+) activity"/>
    <property type="evidence" value="ECO:0007669"/>
    <property type="project" value="TreeGrafter"/>
</dbReference>
<keyword evidence="1 5" id="KW-0560">Oxidoreductase</keyword>
<dbReference type="InterPro" id="IPR001236">
    <property type="entry name" value="Lactate/malate_DH_N"/>
</dbReference>
<evidence type="ECO:0000256" key="4">
    <source>
        <dbReference type="PIRSR" id="PIRSR000102-3"/>
    </source>
</evidence>
<dbReference type="InterPro" id="IPR022383">
    <property type="entry name" value="Lactate/malate_DH_C"/>
</dbReference>
<keyword evidence="6" id="KW-0472">Membrane</keyword>
<organism evidence="9 10">
    <name type="scientific">Metarhizium anisopliae (strain ARSEF 549)</name>
    <dbReference type="NCBI Taxonomy" id="3151832"/>
    <lineage>
        <taxon>Eukaryota</taxon>
        <taxon>Fungi</taxon>
        <taxon>Dikarya</taxon>
        <taxon>Ascomycota</taxon>
        <taxon>Pezizomycotina</taxon>
        <taxon>Sordariomycetes</taxon>
        <taxon>Hypocreomycetidae</taxon>
        <taxon>Hypocreales</taxon>
        <taxon>Clavicipitaceae</taxon>
        <taxon>Metarhizium</taxon>
    </lineage>
</organism>
<dbReference type="OrthoDB" id="6270329at2759"/>
<feature type="domain" description="Lactate/malate dehydrogenase C-terminal" evidence="8">
    <location>
        <begin position="152"/>
        <end position="311"/>
    </location>
</feature>
<dbReference type="InterPro" id="IPR036291">
    <property type="entry name" value="NAD(P)-bd_dom_sf"/>
</dbReference>
<dbReference type="PANTHER" id="PTHR43128">
    <property type="entry name" value="L-2-HYDROXYCARBOXYLATE DEHYDROGENASE (NAD(P)(+))"/>
    <property type="match status" value="1"/>
</dbReference>
<dbReference type="Proteomes" id="UP000031186">
    <property type="component" value="Unassembled WGS sequence"/>
</dbReference>
<feature type="non-terminal residue" evidence="9">
    <location>
        <position position="1"/>
    </location>
</feature>
<keyword evidence="2 4" id="KW-0520">NAD</keyword>
<dbReference type="InterPro" id="IPR001557">
    <property type="entry name" value="L-lactate/malate_DH"/>
</dbReference>
<dbReference type="InterPro" id="IPR015955">
    <property type="entry name" value="Lactate_DH/Glyco_Ohase_4_C"/>
</dbReference>
<evidence type="ECO:0000256" key="5">
    <source>
        <dbReference type="RuleBase" id="RU003369"/>
    </source>
</evidence>
<proteinExistence type="inferred from homology"/>
<dbReference type="SUPFAM" id="SSF51735">
    <property type="entry name" value="NAD(P)-binding Rossmann-fold domains"/>
    <property type="match status" value="1"/>
</dbReference>
<evidence type="ECO:0000256" key="1">
    <source>
        <dbReference type="ARBA" id="ARBA00023002"/>
    </source>
</evidence>
<evidence type="ECO:0000259" key="8">
    <source>
        <dbReference type="Pfam" id="PF02866"/>
    </source>
</evidence>